<keyword evidence="3" id="KW-1185">Reference proteome</keyword>
<dbReference type="Pfam" id="PF13560">
    <property type="entry name" value="HTH_31"/>
    <property type="match status" value="1"/>
</dbReference>
<dbReference type="Proteomes" id="UP000642748">
    <property type="component" value="Unassembled WGS sequence"/>
</dbReference>
<evidence type="ECO:0000313" key="2">
    <source>
        <dbReference type="EMBL" id="GIH19748.1"/>
    </source>
</evidence>
<dbReference type="GO" id="GO:0003677">
    <property type="term" value="F:DNA binding"/>
    <property type="evidence" value="ECO:0007669"/>
    <property type="project" value="InterPro"/>
</dbReference>
<dbReference type="RefSeq" id="WP_203923195.1">
    <property type="nucleotide sequence ID" value="NZ_BONZ01000084.1"/>
</dbReference>
<dbReference type="SMART" id="SM00530">
    <property type="entry name" value="HTH_XRE"/>
    <property type="match status" value="1"/>
</dbReference>
<reference evidence="2" key="1">
    <citation type="submission" date="2021-01" db="EMBL/GenBank/DDBJ databases">
        <title>Whole genome shotgun sequence of Rugosimonospora africana NBRC 104875.</title>
        <authorList>
            <person name="Komaki H."/>
            <person name="Tamura T."/>
        </authorList>
    </citation>
    <scope>NUCLEOTIDE SEQUENCE</scope>
    <source>
        <strain evidence="2">NBRC 104875</strain>
    </source>
</reference>
<feature type="domain" description="HTH cro/C1-type" evidence="1">
    <location>
        <begin position="16"/>
        <end position="69"/>
    </location>
</feature>
<dbReference type="Gene3D" id="1.10.260.40">
    <property type="entry name" value="lambda repressor-like DNA-binding domains"/>
    <property type="match status" value="1"/>
</dbReference>
<evidence type="ECO:0000259" key="1">
    <source>
        <dbReference type="PROSITE" id="PS50943"/>
    </source>
</evidence>
<name>A0A8J3R189_9ACTN</name>
<dbReference type="CDD" id="cd00093">
    <property type="entry name" value="HTH_XRE"/>
    <property type="match status" value="1"/>
</dbReference>
<protein>
    <recommendedName>
        <fullName evidence="1">HTH cro/C1-type domain-containing protein</fullName>
    </recommendedName>
</protein>
<dbReference type="InterPro" id="IPR010982">
    <property type="entry name" value="Lambda_DNA-bd_dom_sf"/>
</dbReference>
<organism evidence="2 3">
    <name type="scientific">Rugosimonospora africana</name>
    <dbReference type="NCBI Taxonomy" id="556532"/>
    <lineage>
        <taxon>Bacteria</taxon>
        <taxon>Bacillati</taxon>
        <taxon>Actinomycetota</taxon>
        <taxon>Actinomycetes</taxon>
        <taxon>Micromonosporales</taxon>
        <taxon>Micromonosporaceae</taxon>
        <taxon>Rugosimonospora</taxon>
    </lineage>
</organism>
<evidence type="ECO:0000313" key="3">
    <source>
        <dbReference type="Proteomes" id="UP000642748"/>
    </source>
</evidence>
<sequence>MAREIVVVDPSFRARLRELREERQLSYRALGALAAYSQTHLWEVETGRRAPTREFARRLDDVLATGGVLARLLTVPGSLTLDDDARLAYVAQHPRRVDDATIRLLVGMLADQRVREDSIGSTPLIEPVTEQMNQLITLVREAAGHRRRLIVDLAAQWAQFAGWLNISAGRPAVAETWLDRAIVWAVESDNQDLTSTALSFRGHLAWTLGEVGPMVGLTEAAQTITAVYPGEQAYDALQAARGYAVAGEPTAVDELVARSRDLEAVTMEYGGEIPPWHYYRDAAFFALERGRVYRYLGAQGIDGYSRRAVGELIAGLAALPPGPAHAARYLCDLAVAHAVDGDPSAARDVLDEVDRTAAATGDVQLAQTAGRVRQQIC</sequence>
<gene>
    <name evidence="2" type="ORF">Raf01_79200</name>
</gene>
<dbReference type="AlphaFoldDB" id="A0A8J3R189"/>
<dbReference type="SUPFAM" id="SSF47413">
    <property type="entry name" value="lambda repressor-like DNA-binding domains"/>
    <property type="match status" value="1"/>
</dbReference>
<dbReference type="InterPro" id="IPR001387">
    <property type="entry name" value="Cro/C1-type_HTH"/>
</dbReference>
<comment type="caution">
    <text evidence="2">The sequence shown here is derived from an EMBL/GenBank/DDBJ whole genome shotgun (WGS) entry which is preliminary data.</text>
</comment>
<proteinExistence type="predicted"/>
<accession>A0A8J3R189</accession>
<dbReference type="PROSITE" id="PS50943">
    <property type="entry name" value="HTH_CROC1"/>
    <property type="match status" value="1"/>
</dbReference>
<dbReference type="EMBL" id="BONZ01000084">
    <property type="protein sequence ID" value="GIH19748.1"/>
    <property type="molecule type" value="Genomic_DNA"/>
</dbReference>